<dbReference type="AlphaFoldDB" id="A0A090G413"/>
<evidence type="ECO:0000313" key="3">
    <source>
        <dbReference type="Proteomes" id="UP000046122"/>
    </source>
</evidence>
<organism evidence="2 3">
    <name type="scientific">Mesorhizobium plurifarium</name>
    <dbReference type="NCBI Taxonomy" id="69974"/>
    <lineage>
        <taxon>Bacteria</taxon>
        <taxon>Pseudomonadati</taxon>
        <taxon>Pseudomonadota</taxon>
        <taxon>Alphaproteobacteria</taxon>
        <taxon>Hyphomicrobiales</taxon>
        <taxon>Phyllobacteriaceae</taxon>
        <taxon>Mesorhizobium</taxon>
    </lineage>
</organism>
<evidence type="ECO:0000313" key="2">
    <source>
        <dbReference type="EMBL" id="CDX56186.1"/>
    </source>
</evidence>
<dbReference type="Proteomes" id="UP000046122">
    <property type="component" value="Unassembled WGS sequence"/>
</dbReference>
<feature type="region of interest" description="Disordered" evidence="1">
    <location>
        <begin position="39"/>
        <end position="69"/>
    </location>
</feature>
<evidence type="ECO:0000256" key="1">
    <source>
        <dbReference type="SAM" id="MobiDB-lite"/>
    </source>
</evidence>
<accession>A0A090G413</accession>
<name>A0A090G413_MESPL</name>
<feature type="compositionally biased region" description="Basic and acidic residues" evidence="1">
    <location>
        <begin position="39"/>
        <end position="54"/>
    </location>
</feature>
<proteinExistence type="predicted"/>
<protein>
    <submittedName>
        <fullName evidence="2">Uncharacterized protein</fullName>
    </submittedName>
</protein>
<dbReference type="EMBL" id="CCNE01000016">
    <property type="protein sequence ID" value="CDX56186.1"/>
    <property type="molecule type" value="Genomic_DNA"/>
</dbReference>
<gene>
    <name evidence="2" type="ORF">MPL3365_230086</name>
</gene>
<reference evidence="2 3" key="1">
    <citation type="submission" date="2014-08" db="EMBL/GenBank/DDBJ databases">
        <authorList>
            <person name="Moulin Lionel"/>
        </authorList>
    </citation>
    <scope>NUCLEOTIDE SEQUENCE [LARGE SCALE GENOMIC DNA]</scope>
</reference>
<sequence>MVSLLASNFVFELMGPGAAFEAVGGGRAPASLERRQLEIDRNSGNKAEAEHSAPEEDIFSGHSWIPCST</sequence>